<protein>
    <submittedName>
        <fullName evidence="1">Uncharacterized protein</fullName>
    </submittedName>
</protein>
<evidence type="ECO:0000313" key="1">
    <source>
        <dbReference type="EMBL" id="GAS92647.1"/>
    </source>
</evidence>
<dbReference type="STRING" id="146020.RMCB_6743"/>
<dbReference type="Proteomes" id="UP000069620">
    <property type="component" value="Unassembled WGS sequence"/>
</dbReference>
<dbReference type="EMBL" id="BCSX01000056">
    <property type="protein sequence ID" value="GAS92647.1"/>
    <property type="molecule type" value="Genomic_DNA"/>
</dbReference>
<gene>
    <name evidence="1" type="ORF">RMCB_6743</name>
</gene>
<evidence type="ECO:0000313" key="2">
    <source>
        <dbReference type="Proteomes" id="UP000069620"/>
    </source>
</evidence>
<sequence length="133" mass="14112">MTAAGGAGGGLGGTTTFATVFGPGTIIPAFESLPLHERARAAAKVLRDVNDRAKNPLGTAYTASRLEILAEDWAAQFDRNAKRETEIEAFARDLFATRHPGASWEANPCTVADTKVAARKLYDAGYRKSGDGQ</sequence>
<reference evidence="2" key="2">
    <citation type="submission" date="2016-02" db="EMBL/GenBank/DDBJ databases">
        <title>Draft genome sequence of five rapidly growing Mycobacterium species.</title>
        <authorList>
            <person name="Katahira K."/>
            <person name="Gotou Y."/>
            <person name="Iida K."/>
            <person name="Ogura Y."/>
            <person name="Hayashi T."/>
        </authorList>
    </citation>
    <scope>NUCLEOTIDE SEQUENCE [LARGE SCALE GENOMIC DNA]</scope>
    <source>
        <strain evidence="2">JCM15654</strain>
    </source>
</reference>
<accession>A0A100W6M1</accession>
<proteinExistence type="predicted"/>
<keyword evidence="2" id="KW-1185">Reference proteome</keyword>
<organism evidence="1 2">
    <name type="scientific">Mycolicibacterium brisbanense</name>
    <dbReference type="NCBI Taxonomy" id="146020"/>
    <lineage>
        <taxon>Bacteria</taxon>
        <taxon>Bacillati</taxon>
        <taxon>Actinomycetota</taxon>
        <taxon>Actinomycetes</taxon>
        <taxon>Mycobacteriales</taxon>
        <taxon>Mycobacteriaceae</taxon>
        <taxon>Mycolicibacterium</taxon>
    </lineage>
</organism>
<dbReference type="AlphaFoldDB" id="A0A100W6M1"/>
<dbReference type="RefSeq" id="WP_062832206.1">
    <property type="nucleotide sequence ID" value="NZ_BCSX01000056.1"/>
</dbReference>
<reference evidence="2" key="1">
    <citation type="journal article" date="2016" name="Genome Announc.">
        <title>Draft Genome Sequences of Five Rapidly Growing Mycobacterium Species, M. thermoresistibile, M. fortuitum subsp. acetamidolyticum, M. canariasense, M. brisbanense, and M. novocastrense.</title>
        <authorList>
            <person name="Katahira K."/>
            <person name="Ogura Y."/>
            <person name="Gotoh Y."/>
            <person name="Hayashi T."/>
        </authorList>
    </citation>
    <scope>NUCLEOTIDE SEQUENCE [LARGE SCALE GENOMIC DNA]</scope>
    <source>
        <strain evidence="2">JCM15654</strain>
    </source>
</reference>
<comment type="caution">
    <text evidence="1">The sequence shown here is derived from an EMBL/GenBank/DDBJ whole genome shotgun (WGS) entry which is preliminary data.</text>
</comment>
<name>A0A100W6M1_9MYCO</name>